<dbReference type="GO" id="GO:0052592">
    <property type="term" value="F:oxidoreductase activity, acting on CH or CH2 groups, with an iron-sulfur protein as acceptor"/>
    <property type="evidence" value="ECO:0007669"/>
    <property type="project" value="TreeGrafter"/>
</dbReference>
<evidence type="ECO:0000313" key="11">
    <source>
        <dbReference type="Proteomes" id="UP000290932"/>
    </source>
</evidence>
<dbReference type="NCBIfam" id="NF006807">
    <property type="entry name" value="PRK09325.1"/>
    <property type="match status" value="1"/>
</dbReference>
<feature type="region of interest" description="Disordered" evidence="7">
    <location>
        <begin position="267"/>
        <end position="295"/>
    </location>
</feature>
<dbReference type="EC" id="1.12.98.1" evidence="6"/>
<dbReference type="Gene3D" id="3.10.450.750">
    <property type="match status" value="1"/>
</dbReference>
<keyword evidence="2" id="KW-0479">Metal-binding</keyword>
<proteinExistence type="predicted"/>
<dbReference type="EMBL" id="LHQS01000001">
    <property type="protein sequence ID" value="RXE56729.1"/>
    <property type="molecule type" value="Genomic_DNA"/>
</dbReference>
<comment type="cofactor">
    <cofactor evidence="1">
        <name>FAD</name>
        <dbReference type="ChEBI" id="CHEBI:57692"/>
    </cofactor>
</comment>
<gene>
    <name evidence="10" type="ORF">ABH15_00675</name>
</gene>
<feature type="domain" description="Coenzyme F420 hydrogenase/dehydrogenase beta subunit N-terminal" evidence="8">
    <location>
        <begin position="10"/>
        <end position="87"/>
    </location>
</feature>
<keyword evidence="11" id="KW-1185">Reference proteome</keyword>
<name>A0A498H1B9_9EURY</name>
<dbReference type="PANTHER" id="PTHR31332:SF6">
    <property type="entry name" value="FORMATE DEHYDROGENASE SUBUNIT BETA"/>
    <property type="match status" value="1"/>
</dbReference>
<evidence type="ECO:0000259" key="9">
    <source>
        <dbReference type="Pfam" id="PF04432"/>
    </source>
</evidence>
<dbReference type="OrthoDB" id="37898at2157"/>
<evidence type="ECO:0000313" key="10">
    <source>
        <dbReference type="EMBL" id="RXE56729.1"/>
    </source>
</evidence>
<dbReference type="NCBIfam" id="TIGR03289">
    <property type="entry name" value="frhB"/>
    <property type="match status" value="1"/>
</dbReference>
<dbReference type="PANTHER" id="PTHR31332">
    <property type="entry name" value="7-HYDROXYMETHYL CHLOROPHYLL A REDUCTASE, CHLOROPLASTIC"/>
    <property type="match status" value="1"/>
</dbReference>
<feature type="compositionally biased region" description="Basic and acidic residues" evidence="7">
    <location>
        <begin position="267"/>
        <end position="276"/>
    </location>
</feature>
<comment type="caution">
    <text evidence="10">The sequence shown here is derived from an EMBL/GenBank/DDBJ whole genome shotgun (WGS) entry which is preliminary data.</text>
</comment>
<evidence type="ECO:0000256" key="2">
    <source>
        <dbReference type="ARBA" id="ARBA00022723"/>
    </source>
</evidence>
<evidence type="ECO:0000256" key="4">
    <source>
        <dbReference type="ARBA" id="ARBA00023004"/>
    </source>
</evidence>
<feature type="domain" description="Coenzyme F420 hydrogenase/dehydrogenase beta subunit C-terminal" evidence="9">
    <location>
        <begin position="96"/>
        <end position="248"/>
    </location>
</feature>
<dbReference type="InterPro" id="IPR007516">
    <property type="entry name" value="Co_F420_Hydgase/DH_bsu_N"/>
</dbReference>
<accession>A0A498H1B9</accession>
<dbReference type="InterPro" id="IPR045220">
    <property type="entry name" value="FRHB/FDHB/HCAR-like"/>
</dbReference>
<dbReference type="GO" id="GO:0016151">
    <property type="term" value="F:nickel cation binding"/>
    <property type="evidence" value="ECO:0007669"/>
    <property type="project" value="InterPro"/>
</dbReference>
<protein>
    <recommendedName>
        <fullName evidence="6">Coenzyme F420 hydrogenase subunit beta</fullName>
        <ecNumber evidence="6">1.12.98.1</ecNumber>
    </recommendedName>
</protein>
<keyword evidence="3 10" id="KW-0560">Oxidoreductase</keyword>
<evidence type="ECO:0000256" key="1">
    <source>
        <dbReference type="ARBA" id="ARBA00001974"/>
    </source>
</evidence>
<dbReference type="InterPro" id="IPR007525">
    <property type="entry name" value="FrhB_FdhB_C"/>
</dbReference>
<reference evidence="10 11" key="1">
    <citation type="journal article" date="2015" name="Int. J. Syst. Evol. Microbiol.">
        <title>Methanoculleus taiwanensis sp. nov., a methanogen isolated from deep marine sediment at the deformation front area near Taiwan.</title>
        <authorList>
            <person name="Weng C.Y."/>
            <person name="Chen S.C."/>
            <person name="Lai M.C."/>
            <person name="Wu S.Y."/>
            <person name="Lin S."/>
            <person name="Yang T.F."/>
            <person name="Chen P.C."/>
        </authorList>
    </citation>
    <scope>NUCLEOTIDE SEQUENCE [LARGE SCALE GENOMIC DNA]</scope>
    <source>
        <strain evidence="10 11">CYW4</strain>
    </source>
</reference>
<dbReference type="GO" id="GO:0050660">
    <property type="term" value="F:flavin adenine dinucleotide binding"/>
    <property type="evidence" value="ECO:0007669"/>
    <property type="project" value="InterPro"/>
</dbReference>
<evidence type="ECO:0000256" key="5">
    <source>
        <dbReference type="ARBA" id="ARBA00023014"/>
    </source>
</evidence>
<evidence type="ECO:0000256" key="3">
    <source>
        <dbReference type="ARBA" id="ARBA00023002"/>
    </source>
</evidence>
<keyword evidence="5" id="KW-0411">Iron-sulfur</keyword>
<evidence type="ECO:0000256" key="7">
    <source>
        <dbReference type="SAM" id="MobiDB-lite"/>
    </source>
</evidence>
<evidence type="ECO:0000259" key="8">
    <source>
        <dbReference type="Pfam" id="PF04422"/>
    </source>
</evidence>
<organism evidence="10 11">
    <name type="scientific">Methanoculleus taiwanensis</name>
    <dbReference type="NCBI Taxonomy" id="1550565"/>
    <lineage>
        <taxon>Archaea</taxon>
        <taxon>Methanobacteriati</taxon>
        <taxon>Methanobacteriota</taxon>
        <taxon>Stenosarchaea group</taxon>
        <taxon>Methanomicrobia</taxon>
        <taxon>Methanomicrobiales</taxon>
        <taxon>Methanomicrobiaceae</taxon>
        <taxon>Methanoculleus</taxon>
    </lineage>
</organism>
<keyword evidence="4" id="KW-0408">Iron</keyword>
<dbReference type="GO" id="GO:0051536">
    <property type="term" value="F:iron-sulfur cluster binding"/>
    <property type="evidence" value="ECO:0007669"/>
    <property type="project" value="UniProtKB-KW"/>
</dbReference>
<dbReference type="Proteomes" id="UP000290932">
    <property type="component" value="Unassembled WGS sequence"/>
</dbReference>
<dbReference type="AlphaFoldDB" id="A0A498H1B9"/>
<dbReference type="Pfam" id="PF04422">
    <property type="entry name" value="FrhB_FdhB_N"/>
    <property type="match status" value="1"/>
</dbReference>
<evidence type="ECO:0000256" key="6">
    <source>
        <dbReference type="NCBIfam" id="TIGR03289"/>
    </source>
</evidence>
<sequence length="295" mass="32227">MDVLGNYKSVISARSADKDIQKKAQDGGIVTTLFAYALEEGIIDGAIVAGPSDEPWKPKPMVVTTKEELLAAAGTRYTISPNLQLIKEATRSYGLDRVGIVGTPCQVQATRKCQLYPIGMRDVDDKIALVLGIYCMENLSYQALEAIVEDHCNQKMESVKKMDIGKGKFTVYTERGAVSQMPLKYIHKYVQPGCHVCLDYVANLADISTGSVGSPDGWSTVFVRSNKGNAVWDGAMAAGLFETKDMADVKPGLDLVKKLATEKITKNQKHVDERKSFGLKSDGTPKALRNPYETP</sequence>
<dbReference type="GO" id="GO:0050454">
    <property type="term" value="F:coenzyme F420 hydrogenase activity"/>
    <property type="evidence" value="ECO:0007669"/>
    <property type="project" value="UniProtKB-EC"/>
</dbReference>
<dbReference type="InterPro" id="IPR017679">
    <property type="entry name" value="FrhB_archaea"/>
</dbReference>
<dbReference type="RefSeq" id="WP_128692450.1">
    <property type="nucleotide sequence ID" value="NZ_LHQS01000001.1"/>
</dbReference>
<dbReference type="Pfam" id="PF04432">
    <property type="entry name" value="FrhB_FdhB_C"/>
    <property type="match status" value="1"/>
</dbReference>